<evidence type="ECO:0000313" key="3">
    <source>
        <dbReference type="Proteomes" id="UP001195769"/>
    </source>
</evidence>
<reference evidence="2" key="1">
    <citation type="journal article" date="2020" name="New Phytol.">
        <title>Comparative genomics reveals dynamic genome evolution in host specialist ectomycorrhizal fungi.</title>
        <authorList>
            <person name="Lofgren L.A."/>
            <person name="Nguyen N.H."/>
            <person name="Vilgalys R."/>
            <person name="Ruytinx J."/>
            <person name="Liao H.L."/>
            <person name="Branco S."/>
            <person name="Kuo A."/>
            <person name="LaButti K."/>
            <person name="Lipzen A."/>
            <person name="Andreopoulos W."/>
            <person name="Pangilinan J."/>
            <person name="Riley R."/>
            <person name="Hundley H."/>
            <person name="Na H."/>
            <person name="Barry K."/>
            <person name="Grigoriev I.V."/>
            <person name="Stajich J.E."/>
            <person name="Kennedy P.G."/>
        </authorList>
    </citation>
    <scope>NUCLEOTIDE SEQUENCE</scope>
    <source>
        <strain evidence="2">FC203</strain>
    </source>
</reference>
<feature type="region of interest" description="Disordered" evidence="1">
    <location>
        <begin position="423"/>
        <end position="547"/>
    </location>
</feature>
<proteinExistence type="predicted"/>
<keyword evidence="3" id="KW-1185">Reference proteome</keyword>
<dbReference type="RefSeq" id="XP_041230557.1">
    <property type="nucleotide sequence ID" value="XM_041366319.1"/>
</dbReference>
<organism evidence="2 3">
    <name type="scientific">Suillus fuscotomentosus</name>
    <dbReference type="NCBI Taxonomy" id="1912939"/>
    <lineage>
        <taxon>Eukaryota</taxon>
        <taxon>Fungi</taxon>
        <taxon>Dikarya</taxon>
        <taxon>Basidiomycota</taxon>
        <taxon>Agaricomycotina</taxon>
        <taxon>Agaricomycetes</taxon>
        <taxon>Agaricomycetidae</taxon>
        <taxon>Boletales</taxon>
        <taxon>Suillineae</taxon>
        <taxon>Suillaceae</taxon>
        <taxon>Suillus</taxon>
    </lineage>
</organism>
<comment type="caution">
    <text evidence="2">The sequence shown here is derived from an EMBL/GenBank/DDBJ whole genome shotgun (WGS) entry which is preliminary data.</text>
</comment>
<sequence>MSGNTSELEEEAHKYLPLNREEVAVLESHLEQWDNTSGKDRNKVWKDTTTEARLKAPKMNPAKLRSTKPKDMKAPINHGRKWTYRTVVGALWKKEILKKIEDETGVKAGEKDMMKYYSKYLADMVNSLTEIEVEEATEKSVEWNKQGVPPDAGMRLFILSAWKGEEGKLMVLSFTNTHDWKDIVPEWKFYVSKQFDKTYVLKIGDDGFPVLPDHTQMDSDTYKAVVRAFLNWHYQDCTGWPKEVVPWKEVIPRQEELIPPPYLPDGRQLWEPSWINRQEATDQDATFEFNGWWSKSDKEIKSPVRWPKECDQDCEDEELPKPVRRYAEWAVIQSDSSGDDDDTPRTWTHMAEQRSRQPIMKSRGKTKPEKASGSSNSRQEFAWELVGGDVVSNITTRQPAKTRLAQSTALHSVSEAADMTLGVGVPEPSASQAPPMPLDNPRRVGPASHPGGKLRKNSAERSDNVNKEAGSKYTADKPDCGRRHGPKDGLEQPKEKRVQLNTKGRKCPAENAWDDFPVKRTRSKASDLLPKRSKKPNSRYAAKCIRS</sequence>
<feature type="compositionally biased region" description="Basic and acidic residues" evidence="1">
    <location>
        <begin position="457"/>
        <end position="498"/>
    </location>
</feature>
<gene>
    <name evidence="2" type="ORF">F5891DRAFT_1183640</name>
</gene>
<evidence type="ECO:0000256" key="1">
    <source>
        <dbReference type="SAM" id="MobiDB-lite"/>
    </source>
</evidence>
<dbReference type="EMBL" id="JABBWK010000008">
    <property type="protein sequence ID" value="KAG1904982.1"/>
    <property type="molecule type" value="Genomic_DNA"/>
</dbReference>
<dbReference type="AlphaFoldDB" id="A0AAD4EF94"/>
<dbReference type="Proteomes" id="UP001195769">
    <property type="component" value="Unassembled WGS sequence"/>
</dbReference>
<name>A0AAD4EF94_9AGAM</name>
<feature type="region of interest" description="Disordered" evidence="1">
    <location>
        <begin position="334"/>
        <end position="379"/>
    </location>
</feature>
<dbReference type="GeneID" id="64660617"/>
<evidence type="ECO:0000313" key="2">
    <source>
        <dbReference type="EMBL" id="KAG1904982.1"/>
    </source>
</evidence>
<protein>
    <submittedName>
        <fullName evidence="2">Uncharacterized protein</fullName>
    </submittedName>
</protein>
<accession>A0AAD4EF94</accession>